<evidence type="ECO:0000256" key="3">
    <source>
        <dbReference type="ARBA" id="ARBA00021310"/>
    </source>
</evidence>
<dbReference type="AlphaFoldDB" id="A0A3A5M433"/>
<keyword evidence="5 8" id="KW-0233">DNA recombination</keyword>
<evidence type="ECO:0000256" key="4">
    <source>
        <dbReference type="ARBA" id="ARBA00022763"/>
    </source>
</evidence>
<dbReference type="Gene3D" id="2.40.50.140">
    <property type="entry name" value="Nucleic acid-binding proteins"/>
    <property type="match status" value="1"/>
</dbReference>
<dbReference type="GO" id="GO:0006310">
    <property type="term" value="P:DNA recombination"/>
    <property type="evidence" value="ECO:0007669"/>
    <property type="project" value="UniProtKB-UniRule"/>
</dbReference>
<dbReference type="PANTHER" id="PTHR33991:SF1">
    <property type="entry name" value="DNA REPAIR PROTEIN RECO"/>
    <property type="match status" value="1"/>
</dbReference>
<dbReference type="Pfam" id="PF11967">
    <property type="entry name" value="RecO_N"/>
    <property type="match status" value="1"/>
</dbReference>
<keyword evidence="12" id="KW-1185">Reference proteome</keyword>
<evidence type="ECO:0000256" key="2">
    <source>
        <dbReference type="ARBA" id="ARBA00007452"/>
    </source>
</evidence>
<dbReference type="SUPFAM" id="SSF50249">
    <property type="entry name" value="Nucleic acid-binding proteins"/>
    <property type="match status" value="1"/>
</dbReference>
<evidence type="ECO:0000256" key="9">
    <source>
        <dbReference type="SAM" id="MobiDB-lite"/>
    </source>
</evidence>
<dbReference type="GO" id="GO:0043590">
    <property type="term" value="C:bacterial nucleoid"/>
    <property type="evidence" value="ECO:0007669"/>
    <property type="project" value="TreeGrafter"/>
</dbReference>
<gene>
    <name evidence="8 11" type="primary">recO</name>
    <name evidence="11" type="ORF">D6T63_03630</name>
</gene>
<comment type="function">
    <text evidence="1 8">Involved in DNA repair and RecF pathway recombination.</text>
</comment>
<dbReference type="NCBIfam" id="TIGR00613">
    <property type="entry name" value="reco"/>
    <property type="match status" value="1"/>
</dbReference>
<evidence type="ECO:0000256" key="6">
    <source>
        <dbReference type="ARBA" id="ARBA00023204"/>
    </source>
</evidence>
<evidence type="ECO:0000256" key="7">
    <source>
        <dbReference type="ARBA" id="ARBA00033409"/>
    </source>
</evidence>
<dbReference type="InterPro" id="IPR042242">
    <property type="entry name" value="RecO_C"/>
</dbReference>
<dbReference type="EMBL" id="QZVT01000002">
    <property type="protein sequence ID" value="RJT81862.1"/>
    <property type="molecule type" value="Genomic_DNA"/>
</dbReference>
<evidence type="ECO:0000256" key="1">
    <source>
        <dbReference type="ARBA" id="ARBA00003065"/>
    </source>
</evidence>
<feature type="region of interest" description="Disordered" evidence="9">
    <location>
        <begin position="21"/>
        <end position="58"/>
    </location>
</feature>
<proteinExistence type="inferred from homology"/>
<dbReference type="Proteomes" id="UP000272560">
    <property type="component" value="Unassembled WGS sequence"/>
</dbReference>
<evidence type="ECO:0000259" key="10">
    <source>
        <dbReference type="Pfam" id="PF11967"/>
    </source>
</evidence>
<dbReference type="GO" id="GO:0006302">
    <property type="term" value="P:double-strand break repair"/>
    <property type="evidence" value="ECO:0007669"/>
    <property type="project" value="TreeGrafter"/>
</dbReference>
<name>A0A3A5M433_9MICC</name>
<dbReference type="Pfam" id="PF02565">
    <property type="entry name" value="RecO_C"/>
    <property type="match status" value="1"/>
</dbReference>
<dbReference type="InterPro" id="IPR003717">
    <property type="entry name" value="RecO"/>
</dbReference>
<evidence type="ECO:0000256" key="8">
    <source>
        <dbReference type="HAMAP-Rule" id="MF_00201"/>
    </source>
</evidence>
<accession>A0A3A5M433</accession>
<comment type="similarity">
    <text evidence="2 8">Belongs to the RecO family.</text>
</comment>
<dbReference type="InterPro" id="IPR012340">
    <property type="entry name" value="NA-bd_OB-fold"/>
</dbReference>
<dbReference type="HAMAP" id="MF_00201">
    <property type="entry name" value="RecO"/>
    <property type="match status" value="1"/>
</dbReference>
<evidence type="ECO:0000313" key="12">
    <source>
        <dbReference type="Proteomes" id="UP000272560"/>
    </source>
</evidence>
<dbReference type="InterPro" id="IPR037278">
    <property type="entry name" value="ARFGAP/RecO"/>
</dbReference>
<dbReference type="OrthoDB" id="9812244at2"/>
<feature type="domain" description="DNA replication/recombination mediator RecO N-terminal" evidence="10">
    <location>
        <begin position="87"/>
        <end position="161"/>
    </location>
</feature>
<dbReference type="SUPFAM" id="SSF57863">
    <property type="entry name" value="ArfGap/RecO-like zinc finger"/>
    <property type="match status" value="1"/>
</dbReference>
<reference evidence="11 12" key="1">
    <citation type="submission" date="2018-09" db="EMBL/GenBank/DDBJ databases">
        <title>Novel species of Arthrobacter.</title>
        <authorList>
            <person name="Liu Q."/>
            <person name="Xin Y.-H."/>
        </authorList>
    </citation>
    <scope>NUCLEOTIDE SEQUENCE [LARGE SCALE GENOMIC DNA]</scope>
    <source>
        <strain evidence="11 12">Hz2</strain>
    </source>
</reference>
<keyword evidence="6 8" id="KW-0234">DNA repair</keyword>
<organism evidence="11 12">
    <name type="scientific">Arthrobacter cheniae</name>
    <dbReference type="NCBI Taxonomy" id="1258888"/>
    <lineage>
        <taxon>Bacteria</taxon>
        <taxon>Bacillati</taxon>
        <taxon>Actinomycetota</taxon>
        <taxon>Actinomycetes</taxon>
        <taxon>Micrococcales</taxon>
        <taxon>Micrococcaceae</taxon>
        <taxon>Arthrobacter</taxon>
    </lineage>
</organism>
<evidence type="ECO:0000256" key="5">
    <source>
        <dbReference type="ARBA" id="ARBA00023172"/>
    </source>
</evidence>
<evidence type="ECO:0000313" key="11">
    <source>
        <dbReference type="EMBL" id="RJT81862.1"/>
    </source>
</evidence>
<keyword evidence="4 8" id="KW-0227">DNA damage</keyword>
<dbReference type="PANTHER" id="PTHR33991">
    <property type="entry name" value="DNA REPAIR PROTEIN RECO"/>
    <property type="match status" value="1"/>
</dbReference>
<comment type="caution">
    <text evidence="11">The sequence shown here is derived from an EMBL/GenBank/DDBJ whole genome shotgun (WGS) entry which is preliminary data.</text>
</comment>
<dbReference type="Gene3D" id="1.20.1440.120">
    <property type="entry name" value="Recombination protein O, C-terminal domain"/>
    <property type="match status" value="1"/>
</dbReference>
<protein>
    <recommendedName>
        <fullName evidence="3 8">DNA repair protein RecO</fullName>
    </recommendedName>
    <alternativeName>
        <fullName evidence="7 8">Recombination protein O</fullName>
    </alternativeName>
</protein>
<sequence length="326" mass="34090">MWNVRWGSACCGVSASTRIRPWRPSKPLSRPSTGPSATPPDRIGSHLAVLGGSPGVTRPPAVPAPIGCRGGGRWENIGVPSSIASRTYRTIGVVLRTYKLGEADRIIVLLTRDQGQVRAVAKGVRRTSSKFGSRLEPFMSVDLQLAHGRSLDVITQAETKGAYGHGIASDYGCYTAATAIAETAERLTDIGEAGGAQYALVAGAFSALSRNLHPSELILDSYLLRALATAGWAPSFTNCARCEAPGPHSAFSAPLGGAVCPTCRPPGSASPSTAAMELLGALLTGDWTIADASDAGARREAAGLVGAYVQWHLERGVPSLKYVERV</sequence>
<dbReference type="InterPro" id="IPR022572">
    <property type="entry name" value="DNA_rep/recomb_RecO_N"/>
</dbReference>